<dbReference type="Ensembl" id="ENSPKIT00000036914.1">
    <property type="protein sequence ID" value="ENSPKIP00000012517.1"/>
    <property type="gene ID" value="ENSPKIG00000000282.1"/>
</dbReference>
<evidence type="ECO:0000313" key="13">
    <source>
        <dbReference type="Proteomes" id="UP000261540"/>
    </source>
</evidence>
<dbReference type="CDD" id="cd00099">
    <property type="entry name" value="IgV"/>
    <property type="match status" value="1"/>
</dbReference>
<evidence type="ECO:0000256" key="4">
    <source>
        <dbReference type="ARBA" id="ARBA00022859"/>
    </source>
</evidence>
<feature type="chain" id="PRO_5017273448" evidence="10">
    <location>
        <begin position="20"/>
        <end position="351"/>
    </location>
</feature>
<evidence type="ECO:0000259" key="11">
    <source>
        <dbReference type="PROSITE" id="PS50835"/>
    </source>
</evidence>
<dbReference type="Gene3D" id="2.60.40.10">
    <property type="entry name" value="Immunoglobulins"/>
    <property type="match status" value="2"/>
</dbReference>
<dbReference type="InterPro" id="IPR007110">
    <property type="entry name" value="Ig-like_dom"/>
</dbReference>
<dbReference type="GO" id="GO:0002376">
    <property type="term" value="P:immune system process"/>
    <property type="evidence" value="ECO:0007669"/>
    <property type="project" value="UniProtKB-KW"/>
</dbReference>
<feature type="signal peptide" evidence="10">
    <location>
        <begin position="1"/>
        <end position="19"/>
    </location>
</feature>
<dbReference type="InterPro" id="IPR013106">
    <property type="entry name" value="Ig_V-set"/>
</dbReference>
<keyword evidence="5 9" id="KW-0472">Membrane</keyword>
<feature type="domain" description="Ig-like" evidence="11">
    <location>
        <begin position="137"/>
        <end position="233"/>
    </location>
</feature>
<dbReference type="GO" id="GO:0009617">
    <property type="term" value="P:response to bacterium"/>
    <property type="evidence" value="ECO:0007669"/>
    <property type="project" value="TreeGrafter"/>
</dbReference>
<evidence type="ECO:0000256" key="2">
    <source>
        <dbReference type="ARBA" id="ARBA00022475"/>
    </source>
</evidence>
<keyword evidence="2" id="KW-1003">Cell membrane</keyword>
<evidence type="ECO:0000256" key="7">
    <source>
        <dbReference type="ARBA" id="ARBA00023180"/>
    </source>
</evidence>
<accession>A0A3B3R183</accession>
<keyword evidence="3 10" id="KW-0732">Signal</keyword>
<keyword evidence="13" id="KW-1185">Reference proteome</keyword>
<protein>
    <submittedName>
        <fullName evidence="12">Uncharacterized LOC111836986</fullName>
    </submittedName>
</protein>
<evidence type="ECO:0000313" key="12">
    <source>
        <dbReference type="Ensembl" id="ENSPKIP00000012517.1"/>
    </source>
</evidence>
<keyword evidence="9" id="KW-0812">Transmembrane</keyword>
<evidence type="ECO:0000256" key="1">
    <source>
        <dbReference type="ARBA" id="ARBA00004236"/>
    </source>
</evidence>
<dbReference type="InterPro" id="IPR052051">
    <property type="entry name" value="TCR_complex_component"/>
</dbReference>
<dbReference type="GO" id="GO:0005886">
    <property type="term" value="C:plasma membrane"/>
    <property type="evidence" value="ECO:0007669"/>
    <property type="project" value="UniProtKB-SubCell"/>
</dbReference>
<dbReference type="OrthoDB" id="6370831at2759"/>
<dbReference type="Pfam" id="PF07686">
    <property type="entry name" value="V-set"/>
    <property type="match status" value="2"/>
</dbReference>
<dbReference type="SUPFAM" id="SSF48726">
    <property type="entry name" value="Immunoglobulin"/>
    <property type="match status" value="2"/>
</dbReference>
<feature type="region of interest" description="Disordered" evidence="8">
    <location>
        <begin position="331"/>
        <end position="351"/>
    </location>
</feature>
<feature type="transmembrane region" description="Helical" evidence="9">
    <location>
        <begin position="258"/>
        <end position="279"/>
    </location>
</feature>
<evidence type="ECO:0000256" key="10">
    <source>
        <dbReference type="SAM" id="SignalP"/>
    </source>
</evidence>
<keyword evidence="7" id="KW-0325">Glycoprotein</keyword>
<comment type="subcellular location">
    <subcellularLocation>
        <location evidence="1">Cell membrane</location>
    </subcellularLocation>
</comment>
<evidence type="ECO:0000256" key="3">
    <source>
        <dbReference type="ARBA" id="ARBA00022729"/>
    </source>
</evidence>
<sequence>MNKIFVALMLITEMGMMMTEDIFQLNAAVRVQPGENVVLTCNTTSDISFTSIVWFRHIVGTMTQVILASYTATGYASYEEINDRQRFTLQKEQNMFNLKISEAKTSDSGIYYCALFGYMLKLHIPTATFLIISGFKPKSHTVVQQPVSDTVQPGDSVSLQCTIETGSCAGEHSVYWFRHGSGESHPGVIYSHGNRSDECEKSPEAGSPTRSCVYSLPKRNLSLSDAGTYYCAVAMCGEMLFGNGTKVHVEGSCIKDSIIIGLGAALFLCVTVIFVLACLRNKRTCCKHRAACDSEAGHLNDLNAKERSNQNHNPEMLNYAALRFTQKNPDCRRKKRETNQDSVYAGVRSPD</sequence>
<name>A0A3B3R183_9TELE</name>
<dbReference type="PANTHER" id="PTHR19433:SF133">
    <property type="entry name" value="IMMUNE-TYPE RECEPTOR 5 PRECURSOR-RELATED"/>
    <property type="match status" value="1"/>
</dbReference>
<evidence type="ECO:0000256" key="5">
    <source>
        <dbReference type="ARBA" id="ARBA00023136"/>
    </source>
</evidence>
<dbReference type="STRING" id="1676925.ENSPKIP00000012517"/>
<reference evidence="12" key="2">
    <citation type="submission" date="2025-09" db="UniProtKB">
        <authorList>
            <consortium name="Ensembl"/>
        </authorList>
    </citation>
    <scope>IDENTIFICATION</scope>
</reference>
<evidence type="ECO:0000256" key="9">
    <source>
        <dbReference type="SAM" id="Phobius"/>
    </source>
</evidence>
<dbReference type="PANTHER" id="PTHR19433">
    <property type="entry name" value="T-CELL RECEPTOR ALPHA CHAIN V REGION-RELATED"/>
    <property type="match status" value="1"/>
</dbReference>
<dbReference type="AlphaFoldDB" id="A0A3B3R183"/>
<dbReference type="InterPro" id="IPR036179">
    <property type="entry name" value="Ig-like_dom_sf"/>
</dbReference>
<reference evidence="12" key="1">
    <citation type="submission" date="2025-08" db="UniProtKB">
        <authorList>
            <consortium name="Ensembl"/>
        </authorList>
    </citation>
    <scope>IDENTIFICATION</scope>
</reference>
<dbReference type="SMART" id="SM00406">
    <property type="entry name" value="IGv"/>
    <property type="match status" value="2"/>
</dbReference>
<dbReference type="Proteomes" id="UP000261540">
    <property type="component" value="Unplaced"/>
</dbReference>
<dbReference type="SMART" id="SM00409">
    <property type="entry name" value="IG"/>
    <property type="match status" value="2"/>
</dbReference>
<proteinExistence type="predicted"/>
<dbReference type="InterPro" id="IPR013783">
    <property type="entry name" value="Ig-like_fold"/>
</dbReference>
<dbReference type="KEGG" id="pki:111836986"/>
<dbReference type="InterPro" id="IPR003599">
    <property type="entry name" value="Ig_sub"/>
</dbReference>
<keyword evidence="6" id="KW-1015">Disulfide bond</keyword>
<keyword evidence="4" id="KW-0391">Immunity</keyword>
<organism evidence="12 13">
    <name type="scientific">Paramormyrops kingsleyae</name>
    <dbReference type="NCBI Taxonomy" id="1676925"/>
    <lineage>
        <taxon>Eukaryota</taxon>
        <taxon>Metazoa</taxon>
        <taxon>Chordata</taxon>
        <taxon>Craniata</taxon>
        <taxon>Vertebrata</taxon>
        <taxon>Euteleostomi</taxon>
        <taxon>Actinopterygii</taxon>
        <taxon>Neopterygii</taxon>
        <taxon>Teleostei</taxon>
        <taxon>Osteoglossocephala</taxon>
        <taxon>Osteoglossomorpha</taxon>
        <taxon>Osteoglossiformes</taxon>
        <taxon>Mormyridae</taxon>
        <taxon>Paramormyrops</taxon>
    </lineage>
</organism>
<dbReference type="PROSITE" id="PS50835">
    <property type="entry name" value="IG_LIKE"/>
    <property type="match status" value="2"/>
</dbReference>
<feature type="domain" description="Ig-like" evidence="11">
    <location>
        <begin position="20"/>
        <end position="113"/>
    </location>
</feature>
<evidence type="ECO:0000256" key="6">
    <source>
        <dbReference type="ARBA" id="ARBA00023157"/>
    </source>
</evidence>
<evidence type="ECO:0000256" key="8">
    <source>
        <dbReference type="SAM" id="MobiDB-lite"/>
    </source>
</evidence>
<dbReference type="GeneTree" id="ENSGT01030000234530"/>
<keyword evidence="9" id="KW-1133">Transmembrane helix</keyword>